<feature type="transmembrane region" description="Helical" evidence="1">
    <location>
        <begin position="47"/>
        <end position="70"/>
    </location>
</feature>
<keyword evidence="1" id="KW-0812">Transmembrane</keyword>
<reference evidence="2 3" key="1">
    <citation type="submission" date="2021-05" db="EMBL/GenBank/DDBJ databases">
        <title>Molecular characterization for Shewanella algae harboring chromosomal blaOXA-55-like strains isolated from clinical and environment sample.</title>
        <authorList>
            <person name="Ohama Y."/>
            <person name="Aoki K."/>
            <person name="Harada S."/>
            <person name="Moriya K."/>
            <person name="Ishii Y."/>
            <person name="Tateda K."/>
        </authorList>
    </citation>
    <scope>NUCLEOTIDE SEQUENCE [LARGE SCALE GENOMIC DNA]</scope>
    <source>
        <strain evidence="2 3">LMG 23746</strain>
    </source>
</reference>
<dbReference type="Proteomes" id="UP000761574">
    <property type="component" value="Unassembled WGS sequence"/>
</dbReference>
<name>A0ABQ4PNW7_9GAMM</name>
<keyword evidence="1" id="KW-0472">Membrane</keyword>
<evidence type="ECO:0000256" key="1">
    <source>
        <dbReference type="SAM" id="Phobius"/>
    </source>
</evidence>
<comment type="caution">
    <text evidence="2">The sequence shown here is derived from an EMBL/GenBank/DDBJ whole genome shotgun (WGS) entry which is preliminary data.</text>
</comment>
<gene>
    <name evidence="2" type="ORF">TUM4630_30770</name>
</gene>
<dbReference type="EMBL" id="BPFB01000047">
    <property type="protein sequence ID" value="GIU50255.1"/>
    <property type="molecule type" value="Genomic_DNA"/>
</dbReference>
<evidence type="ECO:0000313" key="2">
    <source>
        <dbReference type="EMBL" id="GIU50255.1"/>
    </source>
</evidence>
<proteinExistence type="predicted"/>
<sequence>MVLSRIEPLVYFSCVPYGFIVENGTGINPWLLTAVVRWPLIIARGWYMGWVTLVVLVFLHCRTIAAYFGIGVNNERG</sequence>
<organism evidence="2 3">
    <name type="scientific">Shewanella algidipiscicola</name>
    <dbReference type="NCBI Taxonomy" id="614070"/>
    <lineage>
        <taxon>Bacteria</taxon>
        <taxon>Pseudomonadati</taxon>
        <taxon>Pseudomonadota</taxon>
        <taxon>Gammaproteobacteria</taxon>
        <taxon>Alteromonadales</taxon>
        <taxon>Shewanellaceae</taxon>
        <taxon>Shewanella</taxon>
    </lineage>
</organism>
<evidence type="ECO:0000313" key="3">
    <source>
        <dbReference type="Proteomes" id="UP000761574"/>
    </source>
</evidence>
<keyword evidence="1" id="KW-1133">Transmembrane helix</keyword>
<protein>
    <submittedName>
        <fullName evidence="2">Uncharacterized protein</fullName>
    </submittedName>
</protein>
<accession>A0ABQ4PNW7</accession>
<keyword evidence="3" id="KW-1185">Reference proteome</keyword>